<comment type="caution">
    <text evidence="2">The sequence shown here is derived from an EMBL/GenBank/DDBJ whole genome shotgun (WGS) entry which is preliminary data.</text>
</comment>
<sequence length="308" mass="35732">MATKYYTLWADPCTVGRKTLNVYSREGISANEPSTPLILGPKRRLTSVKEVLYNPRLPTLRRMDMDEVLKKLTDEHSRHSTPCNRAKMSRHLQLALSSRYYDRQGIRFSQHDAVRPHGTDYGYSPPRRMLAAVKEGMIHPKPPTYRQMDRDGTLCKLPIEHCRNSTSRQAEDFESRTITLFRPAEKSLSGTRITETGRQLQSTSYQPIESGGMEEFLKRSMTTQSQKQPSPLPPNEPSEPYTFMPEPYLKYSADQMKFNGYATRYLSPRETASWRYSLRQEPYIDTRGQRPIPATIYSRYRDAHPRAR</sequence>
<name>A0AAU9VZK9_9CNID</name>
<evidence type="ECO:0000256" key="1">
    <source>
        <dbReference type="SAM" id="MobiDB-lite"/>
    </source>
</evidence>
<gene>
    <name evidence="2" type="ORF">PMEA_00028589</name>
</gene>
<reference evidence="2 3" key="1">
    <citation type="submission" date="2022-05" db="EMBL/GenBank/DDBJ databases">
        <authorList>
            <consortium name="Genoscope - CEA"/>
            <person name="William W."/>
        </authorList>
    </citation>
    <scope>NUCLEOTIDE SEQUENCE [LARGE SCALE GENOMIC DNA]</scope>
</reference>
<protein>
    <submittedName>
        <fullName evidence="2">Uncharacterized protein</fullName>
    </submittedName>
</protein>
<dbReference type="AlphaFoldDB" id="A0AAU9VZK9"/>
<accession>A0AAU9VZK9</accession>
<dbReference type="Proteomes" id="UP001159428">
    <property type="component" value="Unassembled WGS sequence"/>
</dbReference>
<dbReference type="Pfam" id="PF22574">
    <property type="entry name" value="SPMIP8"/>
    <property type="match status" value="2"/>
</dbReference>
<organism evidence="2 3">
    <name type="scientific">Pocillopora meandrina</name>
    <dbReference type="NCBI Taxonomy" id="46732"/>
    <lineage>
        <taxon>Eukaryota</taxon>
        <taxon>Metazoa</taxon>
        <taxon>Cnidaria</taxon>
        <taxon>Anthozoa</taxon>
        <taxon>Hexacorallia</taxon>
        <taxon>Scleractinia</taxon>
        <taxon>Astrocoeniina</taxon>
        <taxon>Pocilloporidae</taxon>
        <taxon>Pocillopora</taxon>
    </lineage>
</organism>
<feature type="region of interest" description="Disordered" evidence="1">
    <location>
        <begin position="219"/>
        <end position="242"/>
    </location>
</feature>
<evidence type="ECO:0000313" key="2">
    <source>
        <dbReference type="EMBL" id="CAH3042111.1"/>
    </source>
</evidence>
<keyword evidence="3" id="KW-1185">Reference proteome</keyword>
<dbReference type="PANTHER" id="PTHR35348:SF1">
    <property type="entry name" value="TESTIS, PROSTATE AND PLACENTA-EXPRESSED PROTEIN"/>
    <property type="match status" value="1"/>
</dbReference>
<dbReference type="PANTHER" id="PTHR35348">
    <property type="entry name" value="TESTIS, PROSTATE AND PLACENTA-EXPRESSED PROTEIN"/>
    <property type="match status" value="1"/>
</dbReference>
<dbReference type="EMBL" id="CALNXJ010000006">
    <property type="protein sequence ID" value="CAH3042111.1"/>
    <property type="molecule type" value="Genomic_DNA"/>
</dbReference>
<proteinExistence type="predicted"/>
<evidence type="ECO:0000313" key="3">
    <source>
        <dbReference type="Proteomes" id="UP001159428"/>
    </source>
</evidence>
<dbReference type="InterPro" id="IPR034584">
    <property type="entry name" value="SPMIP8"/>
</dbReference>